<sequence>MPNFFTIKDGWSLDEQLGNMLRELDDAQETGRVVEFRVRLKALMRECDIGTETVVDWIDLGILKDERD</sequence>
<dbReference type="EMBL" id="CP151919">
    <property type="protein sequence ID" value="XAD52943.1"/>
    <property type="molecule type" value="Genomic_DNA"/>
</dbReference>
<protein>
    <submittedName>
        <fullName evidence="1">Uncharacterized protein</fullName>
    </submittedName>
</protein>
<gene>
    <name evidence="1" type="ORF">AAGT95_13960</name>
</gene>
<proteinExistence type="predicted"/>
<accession>A0ABZ3CP65</accession>
<dbReference type="Proteomes" id="UP001453229">
    <property type="component" value="Chromosome"/>
</dbReference>
<evidence type="ECO:0000313" key="2">
    <source>
        <dbReference type="Proteomes" id="UP001453229"/>
    </source>
</evidence>
<organism evidence="1 2">
    <name type="scientific">Salinicola lusitanus</name>
    <dbReference type="NCBI Taxonomy" id="1949085"/>
    <lineage>
        <taxon>Bacteria</taxon>
        <taxon>Pseudomonadati</taxon>
        <taxon>Pseudomonadota</taxon>
        <taxon>Gammaproteobacteria</taxon>
        <taxon>Oceanospirillales</taxon>
        <taxon>Halomonadaceae</taxon>
        <taxon>Salinicola</taxon>
    </lineage>
</organism>
<name>A0ABZ3CP65_9GAMM</name>
<evidence type="ECO:0000313" key="1">
    <source>
        <dbReference type="EMBL" id="XAD52943.1"/>
    </source>
</evidence>
<dbReference type="RefSeq" id="WP_071232223.1">
    <property type="nucleotide sequence ID" value="NZ_CP151919.1"/>
</dbReference>
<reference evidence="1 2" key="1">
    <citation type="submission" date="2024-04" db="EMBL/GenBank/DDBJ databases">
        <title>Salinicola lusitanus LLJ914,a marine bacterium isolated from the Okinawa Trough.</title>
        <authorList>
            <person name="Li J."/>
        </authorList>
    </citation>
    <scope>NUCLEOTIDE SEQUENCE [LARGE SCALE GENOMIC DNA]</scope>
    <source>
        <strain evidence="1 2">LLJ914</strain>
    </source>
</reference>
<keyword evidence="2" id="KW-1185">Reference proteome</keyword>